<proteinExistence type="predicted"/>
<keyword evidence="6" id="KW-1185">Reference proteome</keyword>
<dbReference type="Pfam" id="PF12656">
    <property type="entry name" value="G-patch_2"/>
    <property type="match status" value="1"/>
</dbReference>
<sequence length="323" mass="36552">MKLSGFSLKKGKKKSLETRAGFSTIELAISRAPEKIFVTEFHPDAPVALTEDGKPPLVIPLLKTNIWNEARKSESGCESDVRNGEGGFSEDAKAAAQILAEAQTATSSQPSHRDLVIPVQTEKKRNELFQDHEKRLLNAQSTPILQQNAVPGLDELHDVVDKYRHDVALRPDAPDVHSEVYDFVPVEDFGAALLRGMGWKGDVDAEDIGAAPQPRHKLLGLGAIKRPSLPGKDKKKRKKKKQLKDKRLEENTNDSAKEEYASSRRARKPVDRARGRSHSRSRSARRKRSRSKDRRKDSRREDRQGRERTRDQRSSSRDRRSYR</sequence>
<evidence type="ECO:0000313" key="5">
    <source>
        <dbReference type="EMBL" id="TDH71997.1"/>
    </source>
</evidence>
<reference evidence="5 6" key="1">
    <citation type="journal article" date="2021" name="Genome Biol.">
        <title>AFLAP: assembly-free linkage analysis pipeline using k-mers from genome sequencing data.</title>
        <authorList>
            <person name="Fletcher K."/>
            <person name="Zhang L."/>
            <person name="Gil J."/>
            <person name="Han R."/>
            <person name="Cavanaugh K."/>
            <person name="Michelmore R."/>
        </authorList>
    </citation>
    <scope>NUCLEOTIDE SEQUENCE [LARGE SCALE GENOMIC DNA]</scope>
    <source>
        <strain evidence="5 6">SF5</strain>
    </source>
</reference>
<feature type="compositionally biased region" description="Basic and acidic residues" evidence="3">
    <location>
        <begin position="245"/>
        <end position="274"/>
    </location>
</feature>
<dbReference type="GeneID" id="94346936"/>
<dbReference type="OrthoDB" id="5577072at2759"/>
<dbReference type="KEGG" id="blac:94346936"/>
<evidence type="ECO:0000256" key="2">
    <source>
        <dbReference type="ARBA" id="ARBA00023242"/>
    </source>
</evidence>
<protein>
    <recommendedName>
        <fullName evidence="4">Spp2/MOS2 G-patch domain-containing protein</fullName>
    </recommendedName>
</protein>
<feature type="region of interest" description="Disordered" evidence="3">
    <location>
        <begin position="211"/>
        <end position="323"/>
    </location>
</feature>
<dbReference type="InterPro" id="IPR026822">
    <property type="entry name" value="Spp2/MOS2_G-patch"/>
</dbReference>
<evidence type="ECO:0000259" key="4">
    <source>
        <dbReference type="Pfam" id="PF12656"/>
    </source>
</evidence>
<dbReference type="InterPro" id="IPR045166">
    <property type="entry name" value="Spp2-like"/>
</dbReference>
<gene>
    <name evidence="5" type="ORF">CCR75_003168</name>
</gene>
<keyword evidence="2" id="KW-0539">Nucleus</keyword>
<evidence type="ECO:0000256" key="3">
    <source>
        <dbReference type="SAM" id="MobiDB-lite"/>
    </source>
</evidence>
<dbReference type="GO" id="GO:0005681">
    <property type="term" value="C:spliceosomal complex"/>
    <property type="evidence" value="ECO:0007669"/>
    <property type="project" value="TreeGrafter"/>
</dbReference>
<feature type="compositionally biased region" description="Basic residues" evidence="3">
    <location>
        <begin position="233"/>
        <end position="244"/>
    </location>
</feature>
<dbReference type="RefSeq" id="XP_067821496.1">
    <property type="nucleotide sequence ID" value="XM_067961265.1"/>
</dbReference>
<feature type="compositionally biased region" description="Basic and acidic residues" evidence="3">
    <location>
        <begin position="294"/>
        <end position="323"/>
    </location>
</feature>
<comment type="subcellular location">
    <subcellularLocation>
        <location evidence="1">Nucleus</location>
    </subcellularLocation>
</comment>
<dbReference type="AlphaFoldDB" id="A0A976NY13"/>
<dbReference type="EMBL" id="SHOA02000019">
    <property type="protein sequence ID" value="TDH71997.1"/>
    <property type="molecule type" value="Genomic_DNA"/>
</dbReference>
<dbReference type="Proteomes" id="UP000294530">
    <property type="component" value="Unassembled WGS sequence"/>
</dbReference>
<feature type="compositionally biased region" description="Basic residues" evidence="3">
    <location>
        <begin position="275"/>
        <end position="293"/>
    </location>
</feature>
<comment type="caution">
    <text evidence="5">The sequence shown here is derived from an EMBL/GenBank/DDBJ whole genome shotgun (WGS) entry which is preliminary data.</text>
</comment>
<feature type="domain" description="Spp2/MOS2 G-patch" evidence="4">
    <location>
        <begin position="178"/>
        <end position="224"/>
    </location>
</feature>
<dbReference type="PANTHER" id="PTHR15818">
    <property type="entry name" value="G PATCH AND KOW-CONTAINING"/>
    <property type="match status" value="1"/>
</dbReference>
<evidence type="ECO:0000313" key="6">
    <source>
        <dbReference type="Proteomes" id="UP000294530"/>
    </source>
</evidence>
<accession>A0A976NY13</accession>
<organism evidence="5 6">
    <name type="scientific">Bremia lactucae</name>
    <name type="common">Lettuce downy mildew</name>
    <dbReference type="NCBI Taxonomy" id="4779"/>
    <lineage>
        <taxon>Eukaryota</taxon>
        <taxon>Sar</taxon>
        <taxon>Stramenopiles</taxon>
        <taxon>Oomycota</taxon>
        <taxon>Peronosporomycetes</taxon>
        <taxon>Peronosporales</taxon>
        <taxon>Peronosporaceae</taxon>
        <taxon>Bremia</taxon>
    </lineage>
</organism>
<dbReference type="GO" id="GO:0000398">
    <property type="term" value="P:mRNA splicing, via spliceosome"/>
    <property type="evidence" value="ECO:0007669"/>
    <property type="project" value="InterPro"/>
</dbReference>
<evidence type="ECO:0000256" key="1">
    <source>
        <dbReference type="ARBA" id="ARBA00004123"/>
    </source>
</evidence>
<name>A0A976NY13_BRELC</name>
<dbReference type="PANTHER" id="PTHR15818:SF2">
    <property type="entry name" value="G-PATCH DOMAIN AND KOW MOTIFS-CONTAINING PROTEIN"/>
    <property type="match status" value="1"/>
</dbReference>